<name>A0A0V1DLU2_TRIPS</name>
<dbReference type="EMBL" id="JYDT01003292">
    <property type="protein sequence ID" value="KRY62525.1"/>
    <property type="molecule type" value="Genomic_DNA"/>
</dbReference>
<accession>A0A0V1DLU2</accession>
<organism evidence="1 2">
    <name type="scientific">Trichinella pseudospiralis</name>
    <name type="common">Parasitic roundworm</name>
    <dbReference type="NCBI Taxonomy" id="6337"/>
    <lineage>
        <taxon>Eukaryota</taxon>
        <taxon>Metazoa</taxon>
        <taxon>Ecdysozoa</taxon>
        <taxon>Nematoda</taxon>
        <taxon>Enoplea</taxon>
        <taxon>Dorylaimia</taxon>
        <taxon>Trichinellida</taxon>
        <taxon>Trichinellidae</taxon>
        <taxon>Trichinella</taxon>
    </lineage>
</organism>
<reference evidence="1 2" key="1">
    <citation type="submission" date="2015-01" db="EMBL/GenBank/DDBJ databases">
        <title>Evolution of Trichinella species and genotypes.</title>
        <authorList>
            <person name="Korhonen P.K."/>
            <person name="Edoardo P."/>
            <person name="Giuseppe L.R."/>
            <person name="Gasser R.B."/>
        </authorList>
    </citation>
    <scope>NUCLEOTIDE SEQUENCE [LARGE SCALE GENOMIC DNA]</scope>
    <source>
        <strain evidence="1">ISS470</strain>
    </source>
</reference>
<protein>
    <submittedName>
        <fullName evidence="1">Uncharacterized protein</fullName>
    </submittedName>
</protein>
<dbReference type="AlphaFoldDB" id="A0A0V1DLU2"/>
<sequence>MQTVVPGLLRTWNMVRNTQKRGKGEMHTIGPGIRRETIKT</sequence>
<comment type="caution">
    <text evidence="1">The sequence shown here is derived from an EMBL/GenBank/DDBJ whole genome shotgun (WGS) entry which is preliminary data.</text>
</comment>
<evidence type="ECO:0000313" key="1">
    <source>
        <dbReference type="EMBL" id="KRY62525.1"/>
    </source>
</evidence>
<gene>
    <name evidence="1" type="ORF">T4D_14393</name>
</gene>
<evidence type="ECO:0000313" key="2">
    <source>
        <dbReference type="Proteomes" id="UP000054995"/>
    </source>
</evidence>
<dbReference type="Proteomes" id="UP000054995">
    <property type="component" value="Unassembled WGS sequence"/>
</dbReference>
<keyword evidence="2" id="KW-1185">Reference proteome</keyword>
<proteinExistence type="predicted"/>